<protein>
    <submittedName>
        <fullName evidence="1">3-hydroxy-3-methylglutaryl coenzyme A synthase</fullName>
    </submittedName>
</protein>
<dbReference type="EMBL" id="JASBWR010000116">
    <property type="protein sequence ID" value="KAJ9093960.1"/>
    <property type="molecule type" value="Genomic_DNA"/>
</dbReference>
<organism evidence="1 2">
    <name type="scientific">Naganishia cerealis</name>
    <dbReference type="NCBI Taxonomy" id="610337"/>
    <lineage>
        <taxon>Eukaryota</taxon>
        <taxon>Fungi</taxon>
        <taxon>Dikarya</taxon>
        <taxon>Basidiomycota</taxon>
        <taxon>Agaricomycotina</taxon>
        <taxon>Tremellomycetes</taxon>
        <taxon>Filobasidiales</taxon>
        <taxon>Filobasidiaceae</taxon>
        <taxon>Naganishia</taxon>
    </lineage>
</organism>
<comment type="caution">
    <text evidence="1">The sequence shown here is derived from an EMBL/GenBank/DDBJ whole genome shotgun (WGS) entry which is preliminary data.</text>
</comment>
<feature type="non-terminal residue" evidence="1">
    <location>
        <position position="92"/>
    </location>
</feature>
<name>A0ACC2V4W3_9TREE</name>
<sequence>MPNNVGIKAIEVYIPSQAVNQAELEKYDNIPAGKYTIGLGQTNMAFVNDREDIYSLALTVTSNLLKNYNVDPNSIGRLEVGTETLLDKSKSV</sequence>
<accession>A0ACC2V4W3</accession>
<evidence type="ECO:0000313" key="1">
    <source>
        <dbReference type="EMBL" id="KAJ9093960.1"/>
    </source>
</evidence>
<gene>
    <name evidence="1" type="primary">ERG13_2</name>
    <name evidence="1" type="ORF">QFC19_008090</name>
</gene>
<evidence type="ECO:0000313" key="2">
    <source>
        <dbReference type="Proteomes" id="UP001241377"/>
    </source>
</evidence>
<proteinExistence type="predicted"/>
<dbReference type="Proteomes" id="UP001241377">
    <property type="component" value="Unassembled WGS sequence"/>
</dbReference>
<keyword evidence="2" id="KW-1185">Reference proteome</keyword>
<reference evidence="1" key="1">
    <citation type="submission" date="2023-04" db="EMBL/GenBank/DDBJ databases">
        <title>Draft Genome sequencing of Naganishia species isolated from polar environments using Oxford Nanopore Technology.</title>
        <authorList>
            <person name="Leo P."/>
            <person name="Venkateswaran K."/>
        </authorList>
    </citation>
    <scope>NUCLEOTIDE SEQUENCE</scope>
    <source>
        <strain evidence="1">MNA-CCFEE 5261</strain>
    </source>
</reference>